<dbReference type="CDD" id="cd06089">
    <property type="entry name" value="KOW_RPL26"/>
    <property type="match status" value="1"/>
</dbReference>
<keyword evidence="5" id="KW-0699">rRNA-binding</keyword>
<dbReference type="Gene3D" id="2.30.30.30">
    <property type="match status" value="1"/>
</dbReference>
<evidence type="ECO:0000256" key="3">
    <source>
        <dbReference type="ARBA" id="ARBA00023274"/>
    </source>
</evidence>
<dbReference type="GO" id="GO:0006412">
    <property type="term" value="P:translation"/>
    <property type="evidence" value="ECO:0007669"/>
    <property type="project" value="UniProtKB-UniRule"/>
</dbReference>
<feature type="domain" description="KOW" evidence="6">
    <location>
        <begin position="3"/>
        <end position="30"/>
    </location>
</feature>
<dbReference type="GO" id="GO:0019843">
    <property type="term" value="F:rRNA binding"/>
    <property type="evidence" value="ECO:0007669"/>
    <property type="project" value="UniProtKB-UniRule"/>
</dbReference>
<dbReference type="NCBIfam" id="TIGR01079">
    <property type="entry name" value="rplX_bact"/>
    <property type="match status" value="1"/>
</dbReference>
<dbReference type="STRING" id="432608.A6V39_02980"/>
<comment type="subunit">
    <text evidence="5">Part of the 50S ribosomal subunit.</text>
</comment>
<dbReference type="InterPro" id="IPR005824">
    <property type="entry name" value="KOW"/>
</dbReference>
<evidence type="ECO:0000256" key="4">
    <source>
        <dbReference type="ARBA" id="ARBA00035206"/>
    </source>
</evidence>
<dbReference type="PANTHER" id="PTHR12903">
    <property type="entry name" value="MITOCHONDRIAL RIBOSOMAL PROTEIN L24"/>
    <property type="match status" value="1"/>
</dbReference>
<dbReference type="HAMAP" id="MF_01326_B">
    <property type="entry name" value="Ribosomal_uL24_B"/>
    <property type="match status" value="1"/>
</dbReference>
<dbReference type="InterPro" id="IPR057264">
    <property type="entry name" value="Ribosomal_uL24_C"/>
</dbReference>
<sequence>MHKIRRKDKVKVIYGSQKGAVGTVIKVLPRENLVVVEGVNKIKRHKKNPDNDALFIEKEAPIHISKVALVDKDEKIVRVGFSIKDNIKIRINKKTKEEIK</sequence>
<proteinExistence type="inferred from homology"/>
<gene>
    <name evidence="5" type="primary">rplX</name>
    <name evidence="7" type="ORF">A6V39_02980</name>
</gene>
<dbReference type="Pfam" id="PF17136">
    <property type="entry name" value="ribosomal_L24"/>
    <property type="match status" value="1"/>
</dbReference>
<evidence type="ECO:0000313" key="7">
    <source>
        <dbReference type="EMBL" id="OAL10374.1"/>
    </source>
</evidence>
<dbReference type="SMART" id="SM00739">
    <property type="entry name" value="KOW"/>
    <property type="match status" value="1"/>
</dbReference>
<dbReference type="Pfam" id="PF00467">
    <property type="entry name" value="KOW"/>
    <property type="match status" value="1"/>
</dbReference>
<keyword evidence="8" id="KW-1185">Reference proteome</keyword>
<dbReference type="SUPFAM" id="SSF50104">
    <property type="entry name" value="Translation proteins SH3-like domain"/>
    <property type="match status" value="1"/>
</dbReference>
<dbReference type="GO" id="GO:1990904">
    <property type="term" value="C:ribonucleoprotein complex"/>
    <property type="evidence" value="ECO:0007669"/>
    <property type="project" value="UniProtKB-KW"/>
</dbReference>
<evidence type="ECO:0000313" key="8">
    <source>
        <dbReference type="Proteomes" id="UP000077623"/>
    </source>
</evidence>
<dbReference type="InterPro" id="IPR008991">
    <property type="entry name" value="Translation_prot_SH3-like_sf"/>
</dbReference>
<evidence type="ECO:0000256" key="1">
    <source>
        <dbReference type="ARBA" id="ARBA00010618"/>
    </source>
</evidence>
<keyword evidence="2 5" id="KW-0689">Ribosomal protein</keyword>
<dbReference type="EMBL" id="LWUJ01000011">
    <property type="protein sequence ID" value="OAL10374.1"/>
    <property type="molecule type" value="Genomic_DNA"/>
</dbReference>
<dbReference type="GO" id="GO:0005840">
    <property type="term" value="C:ribosome"/>
    <property type="evidence" value="ECO:0007669"/>
    <property type="project" value="UniProtKB-KW"/>
</dbReference>
<dbReference type="InterPro" id="IPR014722">
    <property type="entry name" value="Rib_uL2_dom2"/>
</dbReference>
<dbReference type="Proteomes" id="UP000077623">
    <property type="component" value="Unassembled WGS sequence"/>
</dbReference>
<dbReference type="InterPro" id="IPR003256">
    <property type="entry name" value="Ribosomal_uL24"/>
</dbReference>
<evidence type="ECO:0000256" key="5">
    <source>
        <dbReference type="HAMAP-Rule" id="MF_01326"/>
    </source>
</evidence>
<evidence type="ECO:0000259" key="6">
    <source>
        <dbReference type="SMART" id="SM00739"/>
    </source>
</evidence>
<dbReference type="GO" id="GO:0003735">
    <property type="term" value="F:structural constituent of ribosome"/>
    <property type="evidence" value="ECO:0007669"/>
    <property type="project" value="InterPro"/>
</dbReference>
<dbReference type="RefSeq" id="WP_187150215.1">
    <property type="nucleotide sequence ID" value="NZ_LWUJ01000011.1"/>
</dbReference>
<comment type="caution">
    <text evidence="7">The sequence shown here is derived from an EMBL/GenBank/DDBJ whole genome shotgun (WGS) entry which is preliminary data.</text>
</comment>
<accession>A0A1A9QE29</accession>
<comment type="function">
    <text evidence="5">One of the proteins that surrounds the polypeptide exit tunnel on the outside of the subunit.</text>
</comment>
<protein>
    <recommendedName>
        <fullName evidence="4 5">Large ribosomal subunit protein uL24</fullName>
    </recommendedName>
</protein>
<evidence type="ECO:0000256" key="2">
    <source>
        <dbReference type="ARBA" id="ARBA00022980"/>
    </source>
</evidence>
<name>A0A1A9QE29_9MOLU</name>
<keyword evidence="3 5" id="KW-0687">Ribonucleoprotein</keyword>
<reference evidence="8" key="1">
    <citation type="submission" date="2016-04" db="EMBL/GenBank/DDBJ databases">
        <authorList>
            <person name="Quiroz-Castaneda R.E."/>
            <person name="Martinez-Ocampo F."/>
        </authorList>
    </citation>
    <scope>NUCLEOTIDE SEQUENCE [LARGE SCALE GENOMIC DNA]</scope>
    <source>
        <strain evidence="8">INIFAP01</strain>
    </source>
</reference>
<dbReference type="AlphaFoldDB" id="A0A1A9QE29"/>
<keyword evidence="5" id="KW-0694">RNA-binding</keyword>
<comment type="function">
    <text evidence="5">One of two assembly initiator proteins, it binds directly to the 5'-end of the 23S rRNA, where it nucleates assembly of the 50S subunit.</text>
</comment>
<dbReference type="InterPro" id="IPR041988">
    <property type="entry name" value="Ribosomal_uL24_KOW"/>
</dbReference>
<organism evidence="7 8">
    <name type="scientific">Candidatus Mycoplasma haematobovis</name>
    <dbReference type="NCBI Taxonomy" id="432608"/>
    <lineage>
        <taxon>Bacteria</taxon>
        <taxon>Bacillati</taxon>
        <taxon>Mycoplasmatota</taxon>
        <taxon>Mollicutes</taxon>
        <taxon>Mycoplasmataceae</taxon>
        <taxon>Mycoplasma</taxon>
    </lineage>
</organism>
<comment type="similarity">
    <text evidence="1 5">Belongs to the universal ribosomal protein uL24 family.</text>
</comment>